<dbReference type="InterPro" id="IPR000326">
    <property type="entry name" value="PAP2/HPO"/>
</dbReference>
<name>A0A3L9YTX0_9FLAO</name>
<dbReference type="PANTHER" id="PTHR14969">
    <property type="entry name" value="SPHINGOSINE-1-PHOSPHATE PHOSPHOHYDROLASE"/>
    <property type="match status" value="1"/>
</dbReference>
<dbReference type="Gene3D" id="1.20.144.10">
    <property type="entry name" value="Phosphatidic acid phosphatase type 2/haloperoxidase"/>
    <property type="match status" value="1"/>
</dbReference>
<feature type="domain" description="Phosphatidic acid phosphatase type 2/haloperoxidase" evidence="2">
    <location>
        <begin position="60"/>
        <end position="176"/>
    </location>
</feature>
<reference evidence="3 4" key="1">
    <citation type="submission" date="2018-10" db="EMBL/GenBank/DDBJ databases">
        <title>Genomic Encyclopedia of Archaeal and Bacterial Type Strains, Phase II (KMG-II): from individual species to whole genera.</title>
        <authorList>
            <person name="Goeker M."/>
        </authorList>
    </citation>
    <scope>NUCLEOTIDE SEQUENCE [LARGE SCALE GENOMIC DNA]</scope>
    <source>
        <strain evidence="3 4">DSM 23424</strain>
    </source>
</reference>
<feature type="transmembrane region" description="Helical" evidence="1">
    <location>
        <begin position="157"/>
        <end position="176"/>
    </location>
</feature>
<feature type="transmembrane region" description="Helical" evidence="1">
    <location>
        <begin position="26"/>
        <end position="49"/>
    </location>
</feature>
<keyword evidence="1" id="KW-0472">Membrane</keyword>
<dbReference type="SUPFAM" id="SSF48317">
    <property type="entry name" value="Acid phosphatase/Vanadium-dependent haloperoxidase"/>
    <property type="match status" value="1"/>
</dbReference>
<dbReference type="EMBL" id="REFC01000014">
    <property type="protein sequence ID" value="RMA57922.1"/>
    <property type="molecule type" value="Genomic_DNA"/>
</dbReference>
<gene>
    <name evidence="3" type="ORF">BXY75_2729</name>
</gene>
<dbReference type="Proteomes" id="UP000271339">
    <property type="component" value="Unassembled WGS sequence"/>
</dbReference>
<proteinExistence type="predicted"/>
<dbReference type="SMART" id="SM00014">
    <property type="entry name" value="acidPPc"/>
    <property type="match status" value="1"/>
</dbReference>
<feature type="transmembrane region" description="Helical" evidence="1">
    <location>
        <begin position="56"/>
        <end position="75"/>
    </location>
</feature>
<keyword evidence="1" id="KW-0812">Transmembrane</keyword>
<organism evidence="3 4">
    <name type="scientific">Ulvibacter antarcticus</name>
    <dbReference type="NCBI Taxonomy" id="442714"/>
    <lineage>
        <taxon>Bacteria</taxon>
        <taxon>Pseudomonadati</taxon>
        <taxon>Bacteroidota</taxon>
        <taxon>Flavobacteriia</taxon>
        <taxon>Flavobacteriales</taxon>
        <taxon>Flavobacteriaceae</taxon>
        <taxon>Ulvibacter</taxon>
    </lineage>
</organism>
<dbReference type="CDD" id="cd03395">
    <property type="entry name" value="PAP2_like_4"/>
    <property type="match status" value="1"/>
</dbReference>
<protein>
    <submittedName>
        <fullName evidence="3">Undecaprenyl-diphosphatase</fullName>
    </submittedName>
</protein>
<keyword evidence="4" id="KW-1185">Reference proteome</keyword>
<evidence type="ECO:0000313" key="4">
    <source>
        <dbReference type="Proteomes" id="UP000271339"/>
    </source>
</evidence>
<sequence length="190" mass="21876">MIEELLKYDTQLFLFLNNLGSETWDGFWLIVTEKWSSIPLYAILLYLVYRELGVKGTLVVMLAAAVLVTATDQLANLFKYNIMRPRPCKVESLQASMRFIADGCGRFGYFSAHAASSMAVAVFLGLLLRKKYYYLQFLLILWAVMLGYSRIYLGVHYPLDVITGMFFGSIIGWGIFRLQQWAHRKYIVKP</sequence>
<accession>A0A3L9YTX0</accession>
<evidence type="ECO:0000256" key="1">
    <source>
        <dbReference type="SAM" id="Phobius"/>
    </source>
</evidence>
<dbReference type="AlphaFoldDB" id="A0A3L9YTX0"/>
<feature type="transmembrane region" description="Helical" evidence="1">
    <location>
        <begin position="133"/>
        <end position="151"/>
    </location>
</feature>
<dbReference type="PANTHER" id="PTHR14969:SF13">
    <property type="entry name" value="AT30094P"/>
    <property type="match status" value="1"/>
</dbReference>
<evidence type="ECO:0000259" key="2">
    <source>
        <dbReference type="SMART" id="SM00014"/>
    </source>
</evidence>
<evidence type="ECO:0000313" key="3">
    <source>
        <dbReference type="EMBL" id="RMA57922.1"/>
    </source>
</evidence>
<comment type="caution">
    <text evidence="3">The sequence shown here is derived from an EMBL/GenBank/DDBJ whole genome shotgun (WGS) entry which is preliminary data.</text>
</comment>
<dbReference type="InterPro" id="IPR036938">
    <property type="entry name" value="PAP2/HPO_sf"/>
</dbReference>
<feature type="transmembrane region" description="Helical" evidence="1">
    <location>
        <begin position="107"/>
        <end position="128"/>
    </location>
</feature>
<dbReference type="Pfam" id="PF01569">
    <property type="entry name" value="PAP2"/>
    <property type="match status" value="1"/>
</dbReference>
<keyword evidence="1" id="KW-1133">Transmembrane helix</keyword>
<dbReference type="OrthoDB" id="9789113at2"/>